<dbReference type="EC" id="3.6.4.13" evidence="2"/>
<evidence type="ECO:0000313" key="13">
    <source>
        <dbReference type="Proteomes" id="UP001149813"/>
    </source>
</evidence>
<evidence type="ECO:0000259" key="10">
    <source>
        <dbReference type="PROSITE" id="PS51192"/>
    </source>
</evidence>
<dbReference type="Proteomes" id="UP001149813">
    <property type="component" value="Unassembled WGS sequence"/>
</dbReference>
<evidence type="ECO:0000256" key="2">
    <source>
        <dbReference type="ARBA" id="ARBA00012552"/>
    </source>
</evidence>
<name>A0A9W7XV08_9FUNG</name>
<keyword evidence="3" id="KW-0547">Nucleotide-binding</keyword>
<sequence length="708" mass="74388">MAPSIELKETAALAVDDSSMDVCSDVKEKKAKSKSDKKEKKDKKDKEKKRKHSAASSAAASDDDTDATMTEAKPSKRAHTAEEDAAAASAATEANKMDLDNFALSDATKAALRKRGIAALFPIQASTLQPILDGFDVLGRARTGTGKTLAFSLPMIEVLQRAPAAAQQRGRAARAIVLAPTRELAKQVAAEIEQTTRQLAVATVYGGTSVYDQQQKLRGGVDFVVGTPGRVIDLINRGSLQLGGVEFVCLDEADQMLDIGFKDDMERVLQGVRDQRAGAAYQTLLFSATVPEWVGQVARDFMRADHRRIDLIGAQPLKTSETIEYKAVLAPWRARHDVISDLVAVHGGARRAIIFTETKADANAFAMAPRMAAVAQALHGDIPQAQREKTLQAFRAGALRVLICTDVAARGLDIPEVDLVVNASPPKDAETFIHRSGRTGRAGRQGVCITCFGQHEAWWPAYIRKRTGVACEIVAAPQATDIVGAAGGDAADHVRKCAPAAVALFADAARALAEDAYGGDATRALAAALAHIAGYAGGVQRRSMLSGEAGRTTVVAHVRERVNTWGYVRGAMVRAVPGLAERDMNSFRIAVGRMAVAFDLPSAMVEERAAEGDAAGAPTLVVKGVAWDDEHSGLRLEVCTKLPEFEEDANDARGGAGGGRGFGAGGRGYGGGAGGRGGRGGFGAGGRGGGRGGFGGGRFRGRGGGGRN</sequence>
<dbReference type="Pfam" id="PF08152">
    <property type="entry name" value="GUCT"/>
    <property type="match status" value="1"/>
</dbReference>
<dbReference type="InterPro" id="IPR027417">
    <property type="entry name" value="P-loop_NTPase"/>
</dbReference>
<evidence type="ECO:0000256" key="7">
    <source>
        <dbReference type="ARBA" id="ARBA00022884"/>
    </source>
</evidence>
<dbReference type="InterPro" id="IPR011545">
    <property type="entry name" value="DEAD/DEAH_box_helicase_dom"/>
</dbReference>
<feature type="region of interest" description="Disordered" evidence="9">
    <location>
        <begin position="678"/>
        <end position="708"/>
    </location>
</feature>
<protein>
    <recommendedName>
        <fullName evidence="2">RNA helicase</fullName>
        <ecNumber evidence="2">3.6.4.13</ecNumber>
    </recommendedName>
</protein>
<keyword evidence="4" id="KW-0378">Hydrolase</keyword>
<comment type="caution">
    <text evidence="12">The sequence shown here is derived from an EMBL/GenBank/DDBJ whole genome shotgun (WGS) entry which is preliminary data.</text>
</comment>
<dbReference type="PROSITE" id="PS51194">
    <property type="entry name" value="HELICASE_CTER"/>
    <property type="match status" value="1"/>
</dbReference>
<evidence type="ECO:0000256" key="1">
    <source>
        <dbReference type="ARBA" id="ARBA00006517"/>
    </source>
</evidence>
<accession>A0A9W7XV08</accession>
<dbReference type="SUPFAM" id="SSF52540">
    <property type="entry name" value="P-loop containing nucleoside triphosphate hydrolases"/>
    <property type="match status" value="1"/>
</dbReference>
<dbReference type="PANTHER" id="PTHR47959">
    <property type="entry name" value="ATP-DEPENDENT RNA HELICASE RHLE-RELATED"/>
    <property type="match status" value="1"/>
</dbReference>
<keyword evidence="5" id="KW-0347">Helicase</keyword>
<dbReference type="CDD" id="cd18787">
    <property type="entry name" value="SF2_C_DEAD"/>
    <property type="match status" value="1"/>
</dbReference>
<dbReference type="AlphaFoldDB" id="A0A9W7XV08"/>
<feature type="domain" description="Helicase ATP-binding" evidence="10">
    <location>
        <begin position="128"/>
        <end position="308"/>
    </location>
</feature>
<dbReference type="CDD" id="cd00268">
    <property type="entry name" value="DEADc"/>
    <property type="match status" value="1"/>
</dbReference>
<dbReference type="OrthoDB" id="4255at2759"/>
<dbReference type="InterPro" id="IPR044742">
    <property type="entry name" value="DEAD/DEAH_RhlB"/>
</dbReference>
<dbReference type="Gene3D" id="3.40.50.300">
    <property type="entry name" value="P-loop containing nucleotide triphosphate hydrolases"/>
    <property type="match status" value="2"/>
</dbReference>
<dbReference type="InterPro" id="IPR059027">
    <property type="entry name" value="DD_DDX21-DDX50"/>
</dbReference>
<feature type="domain" description="Helicase C-terminal" evidence="11">
    <location>
        <begin position="337"/>
        <end position="491"/>
    </location>
</feature>
<dbReference type="InterPro" id="IPR014001">
    <property type="entry name" value="Helicase_ATP-bd"/>
</dbReference>
<evidence type="ECO:0000313" key="12">
    <source>
        <dbReference type="EMBL" id="KAJ1721379.1"/>
    </source>
</evidence>
<dbReference type="GO" id="GO:0016787">
    <property type="term" value="F:hydrolase activity"/>
    <property type="evidence" value="ECO:0007669"/>
    <property type="project" value="UniProtKB-KW"/>
</dbReference>
<dbReference type="InterPro" id="IPR001650">
    <property type="entry name" value="Helicase_C-like"/>
</dbReference>
<dbReference type="GO" id="GO:0005524">
    <property type="term" value="F:ATP binding"/>
    <property type="evidence" value="ECO:0007669"/>
    <property type="project" value="UniProtKB-KW"/>
</dbReference>
<evidence type="ECO:0000256" key="3">
    <source>
        <dbReference type="ARBA" id="ARBA00022741"/>
    </source>
</evidence>
<comment type="catalytic activity">
    <reaction evidence="8">
        <text>ATP + H2O = ADP + phosphate + H(+)</text>
        <dbReference type="Rhea" id="RHEA:13065"/>
        <dbReference type="ChEBI" id="CHEBI:15377"/>
        <dbReference type="ChEBI" id="CHEBI:15378"/>
        <dbReference type="ChEBI" id="CHEBI:30616"/>
        <dbReference type="ChEBI" id="CHEBI:43474"/>
        <dbReference type="ChEBI" id="CHEBI:456216"/>
        <dbReference type="EC" id="3.6.4.13"/>
    </reaction>
</comment>
<feature type="region of interest" description="Disordered" evidence="9">
    <location>
        <begin position="1"/>
        <end position="92"/>
    </location>
</feature>
<dbReference type="Pfam" id="PF00270">
    <property type="entry name" value="DEAD"/>
    <property type="match status" value="1"/>
</dbReference>
<dbReference type="PANTHER" id="PTHR47959:SF1">
    <property type="entry name" value="ATP-DEPENDENT RNA HELICASE DBPA"/>
    <property type="match status" value="1"/>
</dbReference>
<dbReference type="GO" id="GO:0003723">
    <property type="term" value="F:RNA binding"/>
    <property type="evidence" value="ECO:0007669"/>
    <property type="project" value="UniProtKB-KW"/>
</dbReference>
<evidence type="ECO:0000256" key="4">
    <source>
        <dbReference type="ARBA" id="ARBA00022801"/>
    </source>
</evidence>
<keyword evidence="6" id="KW-0067">ATP-binding</keyword>
<evidence type="ECO:0000256" key="5">
    <source>
        <dbReference type="ARBA" id="ARBA00022806"/>
    </source>
</evidence>
<evidence type="ECO:0000256" key="6">
    <source>
        <dbReference type="ARBA" id="ARBA00022840"/>
    </source>
</evidence>
<dbReference type="SMART" id="SM00487">
    <property type="entry name" value="DEXDc"/>
    <property type="match status" value="1"/>
</dbReference>
<organism evidence="12 13">
    <name type="scientific">Coemansia erecta</name>
    <dbReference type="NCBI Taxonomy" id="147472"/>
    <lineage>
        <taxon>Eukaryota</taxon>
        <taxon>Fungi</taxon>
        <taxon>Fungi incertae sedis</taxon>
        <taxon>Zoopagomycota</taxon>
        <taxon>Kickxellomycotina</taxon>
        <taxon>Kickxellomycetes</taxon>
        <taxon>Kickxellales</taxon>
        <taxon>Kickxellaceae</taxon>
        <taxon>Coemansia</taxon>
    </lineage>
</organism>
<dbReference type="PROSITE" id="PS51192">
    <property type="entry name" value="HELICASE_ATP_BIND_1"/>
    <property type="match status" value="1"/>
</dbReference>
<dbReference type="InterPro" id="IPR012562">
    <property type="entry name" value="GUCT"/>
</dbReference>
<dbReference type="InterPro" id="IPR035979">
    <property type="entry name" value="RBD_domain_sf"/>
</dbReference>
<dbReference type="EMBL" id="JANBOJ010000176">
    <property type="protein sequence ID" value="KAJ1721379.1"/>
    <property type="molecule type" value="Genomic_DNA"/>
</dbReference>
<dbReference type="InterPro" id="IPR050079">
    <property type="entry name" value="DEAD_box_RNA_helicase"/>
</dbReference>
<evidence type="ECO:0000256" key="8">
    <source>
        <dbReference type="ARBA" id="ARBA00047984"/>
    </source>
</evidence>
<gene>
    <name evidence="12" type="ORF">LPJ53_004103</name>
</gene>
<dbReference type="GO" id="GO:0003724">
    <property type="term" value="F:RNA helicase activity"/>
    <property type="evidence" value="ECO:0007669"/>
    <property type="project" value="UniProtKB-EC"/>
</dbReference>
<keyword evidence="13" id="KW-1185">Reference proteome</keyword>
<evidence type="ECO:0000259" key="11">
    <source>
        <dbReference type="PROSITE" id="PS51194"/>
    </source>
</evidence>
<dbReference type="Gene3D" id="3.30.70.2280">
    <property type="match status" value="1"/>
</dbReference>
<proteinExistence type="inferred from homology"/>
<reference evidence="12" key="1">
    <citation type="submission" date="2022-07" db="EMBL/GenBank/DDBJ databases">
        <title>Phylogenomic reconstructions and comparative analyses of Kickxellomycotina fungi.</title>
        <authorList>
            <person name="Reynolds N.K."/>
            <person name="Stajich J.E."/>
            <person name="Barry K."/>
            <person name="Grigoriev I.V."/>
            <person name="Crous P."/>
            <person name="Smith M.E."/>
        </authorList>
    </citation>
    <scope>NUCLEOTIDE SEQUENCE</scope>
    <source>
        <strain evidence="12">NBRC 32514</strain>
    </source>
</reference>
<comment type="similarity">
    <text evidence="1">Belongs to the DEAD box helicase family. DDX21/DDX50 subfamily.</text>
</comment>
<dbReference type="SMART" id="SM00490">
    <property type="entry name" value="HELICc"/>
    <property type="match status" value="1"/>
</dbReference>
<dbReference type="Pfam" id="PF26142">
    <property type="entry name" value="DD_DDX21-DDX50"/>
    <property type="match status" value="1"/>
</dbReference>
<keyword evidence="7" id="KW-0694">RNA-binding</keyword>
<dbReference type="Pfam" id="PF00271">
    <property type="entry name" value="Helicase_C"/>
    <property type="match status" value="1"/>
</dbReference>
<dbReference type="GO" id="GO:0005829">
    <property type="term" value="C:cytosol"/>
    <property type="evidence" value="ECO:0007669"/>
    <property type="project" value="TreeGrafter"/>
</dbReference>
<evidence type="ECO:0000256" key="9">
    <source>
        <dbReference type="SAM" id="MobiDB-lite"/>
    </source>
</evidence>
<dbReference type="SUPFAM" id="SSF54928">
    <property type="entry name" value="RNA-binding domain, RBD"/>
    <property type="match status" value="1"/>
</dbReference>
<feature type="compositionally biased region" description="Basic and acidic residues" evidence="9">
    <location>
        <begin position="24"/>
        <end position="45"/>
    </location>
</feature>